<dbReference type="RefSeq" id="WP_062183722.1">
    <property type="nucleotide sequence ID" value="NZ_BBXL01000022.1"/>
</dbReference>
<evidence type="ECO:0000313" key="1">
    <source>
        <dbReference type="EMBL" id="SHF80653.1"/>
    </source>
</evidence>
<proteinExistence type="predicted"/>
<accession>A0A1M5EMY8</accession>
<dbReference type="SUPFAM" id="SSF48371">
    <property type="entry name" value="ARM repeat"/>
    <property type="match status" value="1"/>
</dbReference>
<keyword evidence="2" id="KW-1185">Reference proteome</keyword>
<protein>
    <submittedName>
        <fullName evidence="1">3-methyladenine DNA glycosylase AlkC</fullName>
    </submittedName>
</protein>
<gene>
    <name evidence="1" type="ORF">SAMN05444362_11087</name>
</gene>
<reference evidence="2" key="1">
    <citation type="submission" date="2016-11" db="EMBL/GenBank/DDBJ databases">
        <authorList>
            <person name="Varghese N."/>
            <person name="Submissions S."/>
        </authorList>
    </citation>
    <scope>NUCLEOTIDE SEQUENCE [LARGE SCALE GENOMIC DNA]</scope>
    <source>
        <strain evidence="2">DSM 27370</strain>
    </source>
</reference>
<dbReference type="AlphaFoldDB" id="A0A1M5EMY8"/>
<name>A0A1M5EMY8_9BACT</name>
<dbReference type="Gene3D" id="1.25.40.290">
    <property type="entry name" value="ARM repeat domains"/>
    <property type="match status" value="1"/>
</dbReference>
<dbReference type="Proteomes" id="UP000184480">
    <property type="component" value="Unassembled WGS sequence"/>
</dbReference>
<dbReference type="STRING" id="1346286.SAMN05444362_11087"/>
<dbReference type="InterPro" id="IPR014825">
    <property type="entry name" value="DNA_alkylation"/>
</dbReference>
<dbReference type="EMBL" id="FQUC01000010">
    <property type="protein sequence ID" value="SHF80653.1"/>
    <property type="molecule type" value="Genomic_DNA"/>
</dbReference>
<sequence length="263" mass="30027">MNAPTRKGARSQKDIPQDILNQLNKGLIESVNLTEWLAIDQIILIHNILQPDYATACEESINGLKNKTVTHNIRTIGEVLLRKTISENDDRLFGKLSPHPSDMARCWAAYIVGLNECITVEEKLERIKPFAADTHFGVREIAWMAIRHETEKHIEKVIRIFTGWAVNSDDNIRRFSCEAIRPNGVWCKHIDRLKTEPELALPILEKLNSDPSKYVQDSVANWLNDASKSKPDFVKNLCRKWAAESTSKSTSYIIKRALRTVNK</sequence>
<evidence type="ECO:0000313" key="2">
    <source>
        <dbReference type="Proteomes" id="UP000184480"/>
    </source>
</evidence>
<dbReference type="InterPro" id="IPR016024">
    <property type="entry name" value="ARM-type_fold"/>
</dbReference>
<dbReference type="OrthoDB" id="9797162at2"/>
<organism evidence="1 2">
    <name type="scientific">Dysgonomonas macrotermitis</name>
    <dbReference type="NCBI Taxonomy" id="1346286"/>
    <lineage>
        <taxon>Bacteria</taxon>
        <taxon>Pseudomonadati</taxon>
        <taxon>Bacteroidota</taxon>
        <taxon>Bacteroidia</taxon>
        <taxon>Bacteroidales</taxon>
        <taxon>Dysgonomonadaceae</taxon>
        <taxon>Dysgonomonas</taxon>
    </lineage>
</organism>
<dbReference type="Pfam" id="PF08713">
    <property type="entry name" value="DNA_alkylation"/>
    <property type="match status" value="1"/>
</dbReference>